<gene>
    <name evidence="2" type="ORF">D0Y65_001818</name>
</gene>
<dbReference type="Gene3D" id="3.40.50.300">
    <property type="entry name" value="P-loop containing nucleotide triphosphate hydrolases"/>
    <property type="match status" value="1"/>
</dbReference>
<dbReference type="Proteomes" id="UP000289340">
    <property type="component" value="Chromosome 1"/>
</dbReference>
<dbReference type="Gramene" id="XM_028386302.1">
    <property type="protein sequence ID" value="XP_028242103.1"/>
    <property type="gene ID" value="LOC114420392"/>
</dbReference>
<accession>A0A445M4I5</accession>
<dbReference type="GO" id="GO:0006261">
    <property type="term" value="P:DNA-templated DNA replication"/>
    <property type="evidence" value="ECO:0007669"/>
    <property type="project" value="TreeGrafter"/>
</dbReference>
<organism evidence="2 3">
    <name type="scientific">Glycine soja</name>
    <name type="common">Wild soybean</name>
    <dbReference type="NCBI Taxonomy" id="3848"/>
    <lineage>
        <taxon>Eukaryota</taxon>
        <taxon>Viridiplantae</taxon>
        <taxon>Streptophyta</taxon>
        <taxon>Embryophyta</taxon>
        <taxon>Tracheophyta</taxon>
        <taxon>Spermatophyta</taxon>
        <taxon>Magnoliopsida</taxon>
        <taxon>eudicotyledons</taxon>
        <taxon>Gunneridae</taxon>
        <taxon>Pentapetalae</taxon>
        <taxon>rosids</taxon>
        <taxon>fabids</taxon>
        <taxon>Fabales</taxon>
        <taxon>Fabaceae</taxon>
        <taxon>Papilionoideae</taxon>
        <taxon>50 kb inversion clade</taxon>
        <taxon>NPAAA clade</taxon>
        <taxon>indigoferoid/millettioid clade</taxon>
        <taxon>Phaseoleae</taxon>
        <taxon>Glycine</taxon>
        <taxon>Glycine subgen. Soja</taxon>
    </lineage>
</organism>
<sequence length="726" mass="82525">MDQSSPYYNRFPQTPSSTKKGRSGYEPSDTETERQEIPRHERERRNFTLEETKDFTLMNKSPMALHRRHPSRFENEVSSASTASAPRRRHHSKSPYKLRVAEADVAVAVAGVASSSPIIGLNTRRNISPLSRPDIGRTVSPFREQRIEKPHYKRSVTAPRLRIQESNNGGRTNEMVNRQREASPFKAPSVGEINEMIAQVKLSQDPTSDYSSVLESTDSIHPGDLFFSRECNAFQAKNSSLPRRIEQREHFSPRPPVNTTRVPSERKGKNADIKMNMNILSRSTTVLSTSATSRKGSGTGKPSSVTSESSGKTTESMRKFTVNRKKNQKDTWFSCMRTGNCRTTRKSPERRPIDESSFIERAVVVESLPQFWADKHQPASLNGFICNRQEAQLLKELVSQGSCPHILLQGPSGSGKRELAMALLREIYGDACCNLSHDLRHFPIQDQRLKKVSVPITSSSHHMELDVNSESNAKYALMGLIKEISNIYAVAPEVSNINFKSDFKVIVLYDVHKAVDNIRHIIKWIIDRYSDICKLVLCCEDDADIIEHVKNRFKVIQVDAPQNHEIIEVLIQIAKNEEIDLSMNFAAKIATKSKQNLRKAIMALEACKAHNYPFSAEQPIPVGWEEIVIEVAAEILADPSFSRLLSIRGKFQMLLLDFVHPKLILQKLVGHLLKRIEVSLRRELYYWHAYYDRRLPPGITALLKLEEFVAKFMSMCRKNSGNRQYV</sequence>
<dbReference type="GO" id="GO:0005663">
    <property type="term" value="C:DNA replication factor C complex"/>
    <property type="evidence" value="ECO:0007669"/>
    <property type="project" value="TreeGrafter"/>
</dbReference>
<dbReference type="SUPFAM" id="SSF48019">
    <property type="entry name" value="post-AAA+ oligomerization domain-like"/>
    <property type="match status" value="1"/>
</dbReference>
<proteinExistence type="predicted"/>
<dbReference type="Pfam" id="PF22534">
    <property type="entry name" value="RFC_C"/>
    <property type="match status" value="1"/>
</dbReference>
<evidence type="ECO:0000256" key="1">
    <source>
        <dbReference type="SAM" id="MobiDB-lite"/>
    </source>
</evidence>
<dbReference type="Gene3D" id="1.20.272.10">
    <property type="match status" value="1"/>
</dbReference>
<evidence type="ECO:0000313" key="3">
    <source>
        <dbReference type="Proteomes" id="UP000289340"/>
    </source>
</evidence>
<feature type="compositionally biased region" description="Basic and acidic residues" evidence="1">
    <location>
        <begin position="31"/>
        <end position="54"/>
    </location>
</feature>
<dbReference type="InterPro" id="IPR050238">
    <property type="entry name" value="DNA_Rep/Repair_Clamp_Loader"/>
</dbReference>
<comment type="caution">
    <text evidence="2">The sequence shown here is derived from an EMBL/GenBank/DDBJ whole genome shotgun (WGS) entry which is preliminary data.</text>
</comment>
<feature type="compositionally biased region" description="Polar residues" evidence="1">
    <location>
        <begin position="1"/>
        <end position="18"/>
    </location>
</feature>
<dbReference type="InterPro" id="IPR027417">
    <property type="entry name" value="P-loop_NTPase"/>
</dbReference>
<dbReference type="SUPFAM" id="SSF52540">
    <property type="entry name" value="P-loop containing nucleoside triphosphate hydrolases"/>
    <property type="match status" value="1"/>
</dbReference>
<protein>
    <submittedName>
        <fullName evidence="2">Replication factor C subunit 3 isoform A</fullName>
    </submittedName>
</protein>
<name>A0A445M4I5_GLYSO</name>
<feature type="compositionally biased region" description="Polar residues" evidence="1">
    <location>
        <begin position="284"/>
        <end position="314"/>
    </location>
</feature>
<feature type="region of interest" description="Disordered" evidence="1">
    <location>
        <begin position="284"/>
        <end position="325"/>
    </location>
</feature>
<dbReference type="FunFam" id="3.40.50.300:FF:001503">
    <property type="entry name" value="Replication factor C subunit 3"/>
    <property type="match status" value="1"/>
</dbReference>
<keyword evidence="3" id="KW-1185">Reference proteome</keyword>
<dbReference type="PANTHER" id="PTHR11669:SF25">
    <property type="entry name" value="OS02G0704966 PROTEIN"/>
    <property type="match status" value="1"/>
</dbReference>
<dbReference type="AlphaFoldDB" id="A0A445M4I5"/>
<dbReference type="GO" id="GO:0003689">
    <property type="term" value="F:DNA clamp loader activity"/>
    <property type="evidence" value="ECO:0007669"/>
    <property type="project" value="TreeGrafter"/>
</dbReference>
<feature type="region of interest" description="Disordered" evidence="1">
    <location>
        <begin position="1"/>
        <end position="94"/>
    </location>
</feature>
<reference evidence="2 3" key="1">
    <citation type="submission" date="2018-09" db="EMBL/GenBank/DDBJ databases">
        <title>A high-quality reference genome of wild soybean provides a powerful tool to mine soybean genomes.</title>
        <authorList>
            <person name="Xie M."/>
            <person name="Chung C.Y.L."/>
            <person name="Li M.-W."/>
            <person name="Wong F.-L."/>
            <person name="Chan T.-F."/>
            <person name="Lam H.-M."/>
        </authorList>
    </citation>
    <scope>NUCLEOTIDE SEQUENCE [LARGE SCALE GENOMIC DNA]</scope>
    <source>
        <strain evidence="3">cv. W05</strain>
        <tissue evidence="2">Hypocotyl of etiolated seedlings</tissue>
    </source>
</reference>
<dbReference type="FunFam" id="1.10.8.60:FF:000030">
    <property type="entry name" value="replication factor C subunit 3"/>
    <property type="match status" value="1"/>
</dbReference>
<dbReference type="Gene3D" id="1.10.8.60">
    <property type="match status" value="1"/>
</dbReference>
<dbReference type="Pfam" id="PF21960">
    <property type="entry name" value="RCF1-5-like_lid"/>
    <property type="match status" value="1"/>
</dbReference>
<evidence type="ECO:0000313" key="2">
    <source>
        <dbReference type="EMBL" id="RZC30429.1"/>
    </source>
</evidence>
<dbReference type="PANTHER" id="PTHR11669">
    <property type="entry name" value="REPLICATION FACTOR C / DNA POLYMERASE III GAMMA-TAU SUBUNIT"/>
    <property type="match status" value="1"/>
</dbReference>
<feature type="region of interest" description="Disordered" evidence="1">
    <location>
        <begin position="248"/>
        <end position="269"/>
    </location>
</feature>
<dbReference type="GO" id="GO:0006281">
    <property type="term" value="P:DNA repair"/>
    <property type="evidence" value="ECO:0007669"/>
    <property type="project" value="TreeGrafter"/>
</dbReference>
<dbReference type="FunFam" id="1.20.272.10:FF:000022">
    <property type="entry name" value="Replication factor C subunit 3"/>
    <property type="match status" value="1"/>
</dbReference>
<dbReference type="GO" id="GO:0003677">
    <property type="term" value="F:DNA binding"/>
    <property type="evidence" value="ECO:0007669"/>
    <property type="project" value="InterPro"/>
</dbReference>
<dbReference type="InterPro" id="IPR008921">
    <property type="entry name" value="DNA_pol3_clamp-load_cplx_C"/>
</dbReference>
<dbReference type="GO" id="GO:0005634">
    <property type="term" value="C:nucleus"/>
    <property type="evidence" value="ECO:0007669"/>
    <property type="project" value="TreeGrafter"/>
</dbReference>
<dbReference type="EMBL" id="QZWG01000001">
    <property type="protein sequence ID" value="RZC30429.1"/>
    <property type="molecule type" value="Genomic_DNA"/>
</dbReference>